<keyword evidence="1" id="KW-1133">Transmembrane helix</keyword>
<dbReference type="EMBL" id="SPKJ01000019">
    <property type="protein sequence ID" value="MYZ47659.1"/>
    <property type="molecule type" value="Genomic_DNA"/>
</dbReference>
<feature type="transmembrane region" description="Helical" evidence="1">
    <location>
        <begin position="123"/>
        <end position="143"/>
    </location>
</feature>
<comment type="caution">
    <text evidence="3">The sequence shown here is derived from an EMBL/GenBank/DDBJ whole genome shotgun (WGS) entry which is preliminary data.</text>
</comment>
<keyword evidence="1" id="KW-0812">Transmembrane</keyword>
<feature type="transmembrane region" description="Helical" evidence="1">
    <location>
        <begin position="82"/>
        <end position="111"/>
    </location>
</feature>
<protein>
    <submittedName>
        <fullName evidence="3">Tripartite tricarboxylate transporter TctB family protein</fullName>
    </submittedName>
</protein>
<keyword evidence="1" id="KW-0472">Membrane</keyword>
<evidence type="ECO:0000259" key="2">
    <source>
        <dbReference type="Pfam" id="PF07331"/>
    </source>
</evidence>
<keyword evidence="4" id="KW-1185">Reference proteome</keyword>
<dbReference type="InterPro" id="IPR009936">
    <property type="entry name" value="DUF1468"/>
</dbReference>
<feature type="transmembrane region" description="Helical" evidence="1">
    <location>
        <begin position="41"/>
        <end position="62"/>
    </location>
</feature>
<dbReference type="AlphaFoldDB" id="A0A964WT54"/>
<gene>
    <name evidence="3" type="ORF">E4O86_08030</name>
</gene>
<proteinExistence type="predicted"/>
<sequence>MKLRHPKDFAAGLLYVGVGGAFAVIASGYRMGTAARMGPGYFPFWLGVLLMLIGAAVIFGALRGKDAEADAKLSGWDLKSLAIVLAAVVLFGVLLQPMGLVAAVAVLVLVASVASHEFSWRAAALNAVVLVGLAVVIFVYGLGLQFHLWPALLAG</sequence>
<accession>A0A964WT54</accession>
<feature type="transmembrane region" description="Helical" evidence="1">
    <location>
        <begin position="12"/>
        <end position="29"/>
    </location>
</feature>
<evidence type="ECO:0000313" key="4">
    <source>
        <dbReference type="Proteomes" id="UP000773614"/>
    </source>
</evidence>
<reference evidence="3" key="1">
    <citation type="submission" date="2019-03" db="EMBL/GenBank/DDBJ databases">
        <title>Afifella sp. nov., isolated from activated sludge.</title>
        <authorList>
            <person name="Li Q."/>
            <person name="Liu Y."/>
        </authorList>
    </citation>
    <scope>NUCLEOTIDE SEQUENCE</scope>
    <source>
        <strain evidence="3">L72</strain>
    </source>
</reference>
<feature type="domain" description="DUF1468" evidence="2">
    <location>
        <begin position="10"/>
        <end position="146"/>
    </location>
</feature>
<organism evidence="3 4">
    <name type="scientific">Propylenella binzhouense</name>
    <dbReference type="NCBI Taxonomy" id="2555902"/>
    <lineage>
        <taxon>Bacteria</taxon>
        <taxon>Pseudomonadati</taxon>
        <taxon>Pseudomonadota</taxon>
        <taxon>Alphaproteobacteria</taxon>
        <taxon>Hyphomicrobiales</taxon>
        <taxon>Propylenellaceae</taxon>
        <taxon>Propylenella</taxon>
    </lineage>
</organism>
<dbReference type="Pfam" id="PF07331">
    <property type="entry name" value="TctB"/>
    <property type="match status" value="1"/>
</dbReference>
<evidence type="ECO:0000313" key="3">
    <source>
        <dbReference type="EMBL" id="MYZ47659.1"/>
    </source>
</evidence>
<evidence type="ECO:0000256" key="1">
    <source>
        <dbReference type="SAM" id="Phobius"/>
    </source>
</evidence>
<dbReference type="OrthoDB" id="5186924at2"/>
<dbReference type="Proteomes" id="UP000773614">
    <property type="component" value="Unassembled WGS sequence"/>
</dbReference>
<name>A0A964WT54_9HYPH</name>
<dbReference type="RefSeq" id="WP_161140009.1">
    <property type="nucleotide sequence ID" value="NZ_SPKJ01000019.1"/>
</dbReference>